<dbReference type="InterPro" id="IPR001279">
    <property type="entry name" value="Metallo-B-lactamas"/>
</dbReference>
<dbReference type="PANTHER" id="PTHR46233:SF3">
    <property type="entry name" value="HYDROXYACYLGLUTATHIONE HYDROLASE GLOC"/>
    <property type="match status" value="1"/>
</dbReference>
<feature type="domain" description="Metallo-beta-lactamase" evidence="5">
    <location>
        <begin position="13"/>
        <end position="193"/>
    </location>
</feature>
<dbReference type="EMBL" id="JTFC01000026">
    <property type="protein sequence ID" value="RUS57374.1"/>
    <property type="molecule type" value="Genomic_DNA"/>
</dbReference>
<dbReference type="SUPFAM" id="SSF56281">
    <property type="entry name" value="Metallo-hydrolase/oxidoreductase"/>
    <property type="match status" value="1"/>
</dbReference>
<dbReference type="OrthoDB" id="9802248at2"/>
<dbReference type="Gene3D" id="3.60.15.10">
    <property type="entry name" value="Ribonuclease Z/Hydroxyacylglutathione hydrolase-like"/>
    <property type="match status" value="1"/>
</dbReference>
<name>A0A433RVS2_9BACL</name>
<dbReference type="PANTHER" id="PTHR46233">
    <property type="entry name" value="HYDROXYACYLGLUTATHIONE HYDROLASE GLOC"/>
    <property type="match status" value="1"/>
</dbReference>
<reference evidence="6 7" key="1">
    <citation type="submission" date="2014-11" db="EMBL/GenBank/DDBJ databases">
        <title>Genome sequence and analysis of novel Kurthia sp.</title>
        <authorList>
            <person name="Lawson J.N."/>
            <person name="Gonzalez J.E."/>
            <person name="Rinauldi L."/>
            <person name="Xuan Z."/>
            <person name="Firman A."/>
            <person name="Shaddox L."/>
            <person name="Trudeau A."/>
            <person name="Shah S."/>
            <person name="Reiman D."/>
        </authorList>
    </citation>
    <scope>NUCLEOTIDE SEQUENCE [LARGE SCALE GENOMIC DNA]</scope>
    <source>
        <strain evidence="6 7">3B1D</strain>
    </source>
</reference>
<dbReference type="InterPro" id="IPR051453">
    <property type="entry name" value="MBL_Glyoxalase_II"/>
</dbReference>
<accession>A0A433RVS2</accession>
<dbReference type="GO" id="GO:0016787">
    <property type="term" value="F:hydrolase activity"/>
    <property type="evidence" value="ECO:0007669"/>
    <property type="project" value="UniProtKB-KW"/>
</dbReference>
<evidence type="ECO:0000256" key="1">
    <source>
        <dbReference type="ARBA" id="ARBA00001947"/>
    </source>
</evidence>
<sequence length="212" mass="23584">MYNIRRYVVGLVQENCYFISNANKETLIIDPGDQGEQLIKELRKANLKPVAILLTHAHFDHIGAVDDIRTAFTIPVYVHKNEAKWLGSPSLNGSGKYREIPDVTAHDADEFFSKEGNMTIGSFTFDVRHTPGHSPGSVSFVFEDQGFAIVGDTLFKGSIGRTDLLDGNMKVLVQSIDEKLLSLDEDMIIYPGHGEATTVFEEMESNPFLNGF</sequence>
<dbReference type="Pfam" id="PF00753">
    <property type="entry name" value="Lactamase_B"/>
    <property type="match status" value="1"/>
</dbReference>
<keyword evidence="4" id="KW-0862">Zinc</keyword>
<dbReference type="Proteomes" id="UP000288623">
    <property type="component" value="Unassembled WGS sequence"/>
</dbReference>
<keyword evidence="3" id="KW-0378">Hydrolase</keyword>
<protein>
    <recommendedName>
        <fullName evidence="5">Metallo-beta-lactamase domain-containing protein</fullName>
    </recommendedName>
</protein>
<dbReference type="SMART" id="SM00849">
    <property type="entry name" value="Lactamase_B"/>
    <property type="match status" value="1"/>
</dbReference>
<comment type="caution">
    <text evidence="6">The sequence shown here is derived from an EMBL/GenBank/DDBJ whole genome shotgun (WGS) entry which is preliminary data.</text>
</comment>
<proteinExistence type="predicted"/>
<evidence type="ECO:0000259" key="5">
    <source>
        <dbReference type="SMART" id="SM00849"/>
    </source>
</evidence>
<comment type="cofactor">
    <cofactor evidence="1">
        <name>Zn(2+)</name>
        <dbReference type="ChEBI" id="CHEBI:29105"/>
    </cofactor>
</comment>
<dbReference type="AlphaFoldDB" id="A0A433RVS2"/>
<dbReference type="InterPro" id="IPR036866">
    <property type="entry name" value="RibonucZ/Hydroxyglut_hydro"/>
</dbReference>
<keyword evidence="2" id="KW-0479">Metal-binding</keyword>
<evidence type="ECO:0000313" key="6">
    <source>
        <dbReference type="EMBL" id="RUS57374.1"/>
    </source>
</evidence>
<organism evidence="6 7">
    <name type="scientific">Candidatus Kurthia intestinigallinarum</name>
    <dbReference type="NCBI Taxonomy" id="1562256"/>
    <lineage>
        <taxon>Bacteria</taxon>
        <taxon>Bacillati</taxon>
        <taxon>Bacillota</taxon>
        <taxon>Bacilli</taxon>
        <taxon>Bacillales</taxon>
        <taxon>Caryophanaceae</taxon>
        <taxon>Kurthia</taxon>
    </lineage>
</organism>
<evidence type="ECO:0000313" key="7">
    <source>
        <dbReference type="Proteomes" id="UP000288623"/>
    </source>
</evidence>
<evidence type="ECO:0000256" key="3">
    <source>
        <dbReference type="ARBA" id="ARBA00022801"/>
    </source>
</evidence>
<dbReference type="GO" id="GO:0046872">
    <property type="term" value="F:metal ion binding"/>
    <property type="evidence" value="ECO:0007669"/>
    <property type="project" value="UniProtKB-KW"/>
</dbReference>
<evidence type="ECO:0000256" key="4">
    <source>
        <dbReference type="ARBA" id="ARBA00022833"/>
    </source>
</evidence>
<keyword evidence="7" id="KW-1185">Reference proteome</keyword>
<evidence type="ECO:0000256" key="2">
    <source>
        <dbReference type="ARBA" id="ARBA00022723"/>
    </source>
</evidence>
<dbReference type="CDD" id="cd06262">
    <property type="entry name" value="metallo-hydrolase-like_MBL-fold"/>
    <property type="match status" value="1"/>
</dbReference>
<gene>
    <name evidence="6" type="ORF">QI30_07290</name>
</gene>
<dbReference type="RefSeq" id="WP_126990278.1">
    <property type="nucleotide sequence ID" value="NZ_JTFC01000026.1"/>
</dbReference>